<feature type="compositionally biased region" description="Polar residues" evidence="4">
    <location>
        <begin position="64"/>
        <end position="74"/>
    </location>
</feature>
<evidence type="ECO:0000256" key="1">
    <source>
        <dbReference type="ARBA" id="ARBA00007626"/>
    </source>
</evidence>
<name>A0AAV5HKQ2_9ROSI</name>
<dbReference type="SMART" id="SM00463">
    <property type="entry name" value="SMR"/>
    <property type="match status" value="1"/>
</dbReference>
<dbReference type="InterPro" id="IPR057027">
    <property type="entry name" value="TPR_mt"/>
</dbReference>
<dbReference type="AlphaFoldDB" id="A0AAV5HKQ2"/>
<evidence type="ECO:0000256" key="2">
    <source>
        <dbReference type="ARBA" id="ARBA00022737"/>
    </source>
</evidence>
<dbReference type="Pfam" id="PF13812">
    <property type="entry name" value="PPR_3"/>
    <property type="match status" value="1"/>
</dbReference>
<evidence type="ECO:0000256" key="4">
    <source>
        <dbReference type="SAM" id="MobiDB-lite"/>
    </source>
</evidence>
<comment type="caution">
    <text evidence="6">The sequence shown here is derived from an EMBL/GenBank/DDBJ whole genome shotgun (WGS) entry which is preliminary data.</text>
</comment>
<accession>A0AAV5HKQ2</accession>
<evidence type="ECO:0000259" key="5">
    <source>
        <dbReference type="PROSITE" id="PS50828"/>
    </source>
</evidence>
<feature type="repeat" description="PPR" evidence="3">
    <location>
        <begin position="241"/>
        <end position="276"/>
    </location>
</feature>
<evidence type="ECO:0000256" key="3">
    <source>
        <dbReference type="PROSITE-ProRule" id="PRU00708"/>
    </source>
</evidence>
<evidence type="ECO:0000313" key="7">
    <source>
        <dbReference type="Proteomes" id="UP001054252"/>
    </source>
</evidence>
<reference evidence="6 7" key="1">
    <citation type="journal article" date="2021" name="Commun. Biol.">
        <title>The genome of Shorea leprosula (Dipterocarpaceae) highlights the ecological relevance of drought in aseasonal tropical rainforests.</title>
        <authorList>
            <person name="Ng K.K.S."/>
            <person name="Kobayashi M.J."/>
            <person name="Fawcett J.A."/>
            <person name="Hatakeyama M."/>
            <person name="Paape T."/>
            <person name="Ng C.H."/>
            <person name="Ang C.C."/>
            <person name="Tnah L.H."/>
            <person name="Lee C.T."/>
            <person name="Nishiyama T."/>
            <person name="Sese J."/>
            <person name="O'Brien M.J."/>
            <person name="Copetti D."/>
            <person name="Mohd Noor M.I."/>
            <person name="Ong R.C."/>
            <person name="Putra M."/>
            <person name="Sireger I.Z."/>
            <person name="Indrioko S."/>
            <person name="Kosugi Y."/>
            <person name="Izuno A."/>
            <person name="Isagi Y."/>
            <person name="Lee S.L."/>
            <person name="Shimizu K.K."/>
        </authorList>
    </citation>
    <scope>NUCLEOTIDE SEQUENCE [LARGE SCALE GENOMIC DNA]</scope>
    <source>
        <strain evidence="6">214</strain>
    </source>
</reference>
<protein>
    <recommendedName>
        <fullName evidence="5">Smr domain-containing protein</fullName>
    </recommendedName>
</protein>
<proteinExistence type="inferred from homology"/>
<dbReference type="EMBL" id="BPVZ01000001">
    <property type="protein sequence ID" value="GKU87042.1"/>
    <property type="molecule type" value="Genomic_DNA"/>
</dbReference>
<feature type="repeat" description="PPR" evidence="3">
    <location>
        <begin position="347"/>
        <end position="381"/>
    </location>
</feature>
<dbReference type="PANTHER" id="PTHR47447:SF29">
    <property type="entry name" value="PPR CONTAINING PLANT PROTEIN"/>
    <property type="match status" value="1"/>
</dbReference>
<dbReference type="Gene3D" id="1.25.40.10">
    <property type="entry name" value="Tetratricopeptide repeat domain"/>
    <property type="match status" value="4"/>
</dbReference>
<keyword evidence="2" id="KW-0677">Repeat</keyword>
<dbReference type="InterPro" id="IPR036063">
    <property type="entry name" value="Smr_dom_sf"/>
</dbReference>
<feature type="repeat" description="PPR" evidence="3">
    <location>
        <begin position="382"/>
        <end position="416"/>
    </location>
</feature>
<feature type="region of interest" description="Disordered" evidence="4">
    <location>
        <begin position="1"/>
        <end position="81"/>
    </location>
</feature>
<feature type="repeat" description="PPR" evidence="3">
    <location>
        <begin position="277"/>
        <end position="311"/>
    </location>
</feature>
<feature type="repeat" description="PPR" evidence="3">
    <location>
        <begin position="452"/>
        <end position="486"/>
    </location>
</feature>
<dbReference type="Pfam" id="PF13041">
    <property type="entry name" value="PPR_2"/>
    <property type="match status" value="3"/>
</dbReference>
<dbReference type="SUPFAM" id="SSF48452">
    <property type="entry name" value="TPR-like"/>
    <property type="match status" value="1"/>
</dbReference>
<dbReference type="Pfam" id="PF01535">
    <property type="entry name" value="PPR"/>
    <property type="match status" value="1"/>
</dbReference>
<dbReference type="PROSITE" id="PS51375">
    <property type="entry name" value="PPR"/>
    <property type="match status" value="9"/>
</dbReference>
<feature type="repeat" description="PPR" evidence="3">
    <location>
        <begin position="312"/>
        <end position="346"/>
    </location>
</feature>
<dbReference type="SUPFAM" id="SSF160443">
    <property type="entry name" value="SMR domain-like"/>
    <property type="match status" value="1"/>
</dbReference>
<dbReference type="NCBIfam" id="TIGR00756">
    <property type="entry name" value="PPR"/>
    <property type="match status" value="9"/>
</dbReference>
<sequence length="843" mass="94138">MASTPGFTSPPNPYQNNQHPSHNNFKHRRRHHNRRQSHSRELGSGRPPFAAGNAAGPATGSTPNSLPSGTSFPTLSPEFSGRRSTRIYSKLHLGRPRSMANTPHTALAEEVLEYIKNTRNVDNILLSFENELCSSKDYIYLLKELGNIGEWEKALRCFQFAMERETRRVDRGKLASNIISTLGRLGKIEIAKSIFETAFNEGYGNTVFCFSALVSAYGKCGLCKEALKTFDAMIDYGISPNLVAYNSVIDACAKGGVEFNRVWEFFNEMLRDGIEPDLVTFNCLIAVCSRVGDWQRAGNLFNQMIAKGIQTDVFTFNTYLDALCKSGQMDLAFSIMQEMPRNGVTPNLVTYSTMLDGYSKANRFEDVVCVLEEMKSLGFVFDRILYNTLVTAYGKLGRLREVINLCNEMKAAGISRDSVTYNALLQAFGKQGRIEEARRVFLEMKASNQRPNLLTYSSLVGAYLKHGLLPEALEVLREQKEQGFKPDVVLYSTVVNAACKYGSVESAVWLIHEMIKEGITPNVVTFNSIIYSFGHAGDSECTLQCESSSSVTTEIDAEKEMADAEDNQIIKVFGLLVSGKGRDNRGRGDLFCILDLVRQMHHLNVKPNVVTFSAILNACSRCNSFSDASMLLEELRVFDNRVYGVAYGLLMGYLGSAWLQALSLFDELRRMDSETTSAFYNALTDVLWHFDQRYGAQLVALEAKYRQVWDNAWSDSCLDLHLMSTGAAQAMVHAWLLSIHAVVLQGYQLPQLLSILTGWGKHSKVVGAGTLRRVIEALLRAIGAPFHLCKRNLGRFISQGPMVAAWLRESGTYDVLVLRDARTQPGYPMYAPFPSYPPLTYNM</sequence>
<gene>
    <name evidence="6" type="ORF">SLEP1_g1497</name>
</gene>
<dbReference type="Pfam" id="PF23276">
    <property type="entry name" value="TPR_24"/>
    <property type="match status" value="1"/>
</dbReference>
<dbReference type="PROSITE" id="PS50828">
    <property type="entry name" value="SMR"/>
    <property type="match status" value="1"/>
</dbReference>
<organism evidence="6 7">
    <name type="scientific">Rubroshorea leprosula</name>
    <dbReference type="NCBI Taxonomy" id="152421"/>
    <lineage>
        <taxon>Eukaryota</taxon>
        <taxon>Viridiplantae</taxon>
        <taxon>Streptophyta</taxon>
        <taxon>Embryophyta</taxon>
        <taxon>Tracheophyta</taxon>
        <taxon>Spermatophyta</taxon>
        <taxon>Magnoliopsida</taxon>
        <taxon>eudicotyledons</taxon>
        <taxon>Gunneridae</taxon>
        <taxon>Pentapetalae</taxon>
        <taxon>rosids</taxon>
        <taxon>malvids</taxon>
        <taxon>Malvales</taxon>
        <taxon>Dipterocarpaceae</taxon>
        <taxon>Rubroshorea</taxon>
    </lineage>
</organism>
<feature type="compositionally biased region" description="Basic residues" evidence="4">
    <location>
        <begin position="24"/>
        <end position="37"/>
    </location>
</feature>
<keyword evidence="7" id="KW-1185">Reference proteome</keyword>
<feature type="repeat" description="PPR" evidence="3">
    <location>
        <begin position="487"/>
        <end position="521"/>
    </location>
</feature>
<dbReference type="InterPro" id="IPR002625">
    <property type="entry name" value="Smr_dom"/>
</dbReference>
<dbReference type="InterPro" id="IPR011990">
    <property type="entry name" value="TPR-like_helical_dom_sf"/>
</dbReference>
<feature type="repeat" description="PPR" evidence="3">
    <location>
        <begin position="206"/>
        <end position="240"/>
    </location>
</feature>
<dbReference type="PANTHER" id="PTHR47447">
    <property type="entry name" value="OS03G0856100 PROTEIN"/>
    <property type="match status" value="1"/>
</dbReference>
<dbReference type="Proteomes" id="UP001054252">
    <property type="component" value="Unassembled WGS sequence"/>
</dbReference>
<feature type="domain" description="Smr" evidence="5">
    <location>
        <begin position="718"/>
        <end position="807"/>
    </location>
</feature>
<dbReference type="InterPro" id="IPR002885">
    <property type="entry name" value="PPR_rpt"/>
</dbReference>
<feature type="compositionally biased region" description="Low complexity" evidence="4">
    <location>
        <begin position="45"/>
        <end position="63"/>
    </location>
</feature>
<feature type="repeat" description="PPR" evidence="3">
    <location>
        <begin position="417"/>
        <end position="451"/>
    </location>
</feature>
<comment type="similarity">
    <text evidence="1">Belongs to the PPR family. P subfamily.</text>
</comment>
<evidence type="ECO:0000313" key="6">
    <source>
        <dbReference type="EMBL" id="GKU87042.1"/>
    </source>
</evidence>